<proteinExistence type="predicted"/>
<dbReference type="WBParaSite" id="ACAC_0000970301-mRNA-1">
    <property type="protein sequence ID" value="ACAC_0000970301-mRNA-1"/>
    <property type="gene ID" value="ACAC_0000970301"/>
</dbReference>
<evidence type="ECO:0000313" key="1">
    <source>
        <dbReference type="Proteomes" id="UP000035642"/>
    </source>
</evidence>
<keyword evidence="1" id="KW-1185">Reference proteome</keyword>
<protein>
    <submittedName>
        <fullName evidence="2">PRELI/MSF1 domain-containing protein</fullName>
    </submittedName>
</protein>
<reference evidence="2" key="2">
    <citation type="submission" date="2017-02" db="UniProtKB">
        <authorList>
            <consortium name="WormBaseParasite"/>
        </authorList>
    </citation>
    <scope>IDENTIFICATION</scope>
</reference>
<reference evidence="1" key="1">
    <citation type="submission" date="2012-09" db="EMBL/GenBank/DDBJ databases">
        <authorList>
            <person name="Martin A.A."/>
        </authorList>
    </citation>
    <scope>NUCLEOTIDE SEQUENCE</scope>
</reference>
<organism evidence="1 2">
    <name type="scientific">Angiostrongylus cantonensis</name>
    <name type="common">Rat lungworm</name>
    <dbReference type="NCBI Taxonomy" id="6313"/>
    <lineage>
        <taxon>Eukaryota</taxon>
        <taxon>Metazoa</taxon>
        <taxon>Ecdysozoa</taxon>
        <taxon>Nematoda</taxon>
        <taxon>Chromadorea</taxon>
        <taxon>Rhabditida</taxon>
        <taxon>Rhabditina</taxon>
        <taxon>Rhabditomorpha</taxon>
        <taxon>Strongyloidea</taxon>
        <taxon>Metastrongylidae</taxon>
        <taxon>Angiostrongylus</taxon>
    </lineage>
</organism>
<evidence type="ECO:0000313" key="2">
    <source>
        <dbReference type="WBParaSite" id="ACAC_0000970301-mRNA-1"/>
    </source>
</evidence>
<accession>A0A0K0DFG0</accession>
<dbReference type="AlphaFoldDB" id="A0A0K0DFG0"/>
<sequence>MMQKRSAIPILHLVEETEYNVGSETFTMEMKNIEDEKVWRSPATILGGHTRTWNVVNLCATIFEFSEIGNSGIGTIFEDFGQNGKVKPTK</sequence>
<name>A0A0K0DFG0_ANGCA</name>
<dbReference type="Proteomes" id="UP000035642">
    <property type="component" value="Unassembled WGS sequence"/>
</dbReference>